<keyword evidence="4" id="KW-1185">Reference proteome</keyword>
<evidence type="ECO:0000313" key="3">
    <source>
        <dbReference type="EnsemblPlants" id="KQJ97678"/>
    </source>
</evidence>
<dbReference type="PANTHER" id="PTHR35770:SF1">
    <property type="entry name" value="U2 SMALL NUCLEAR RIBONUCLEOPROTEIN AUXILIARY FACTOR-LIKE PROTEIN"/>
    <property type="match status" value="1"/>
</dbReference>
<dbReference type="EMBL" id="CM000882">
    <property type="protein sequence ID" value="KQJ97678.1"/>
    <property type="molecule type" value="Genomic_DNA"/>
</dbReference>
<dbReference type="RefSeq" id="XP_024318034.1">
    <property type="nucleotide sequence ID" value="XM_024462266.1"/>
</dbReference>
<dbReference type="GeneID" id="100833501"/>
<dbReference type="ExpressionAtlas" id="A0A0Q3FEW6">
    <property type="expression patterns" value="baseline and differential"/>
</dbReference>
<reference evidence="2" key="2">
    <citation type="submission" date="2017-06" db="EMBL/GenBank/DDBJ databases">
        <title>WGS assembly of Brachypodium distachyon.</title>
        <authorList>
            <consortium name="The International Brachypodium Initiative"/>
            <person name="Lucas S."/>
            <person name="Harmon-Smith M."/>
            <person name="Lail K."/>
            <person name="Tice H."/>
            <person name="Grimwood J."/>
            <person name="Bruce D."/>
            <person name="Barry K."/>
            <person name="Shu S."/>
            <person name="Lindquist E."/>
            <person name="Wang M."/>
            <person name="Pitluck S."/>
            <person name="Vogel J.P."/>
            <person name="Garvin D.F."/>
            <person name="Mockler T.C."/>
            <person name="Schmutz J."/>
            <person name="Rokhsar D."/>
            <person name="Bevan M.W."/>
        </authorList>
    </citation>
    <scope>NUCLEOTIDE SEQUENCE</scope>
    <source>
        <strain evidence="2">Bd21</strain>
    </source>
</reference>
<evidence type="ECO:0000313" key="2">
    <source>
        <dbReference type="EMBL" id="KQJ97678.1"/>
    </source>
</evidence>
<dbReference type="PANTHER" id="PTHR35770">
    <property type="entry name" value="U2 SMALL NUCLEAR RIBONUCLEOPROTEIN AUXILIARY FACTOR-LIKE PROTEIN"/>
    <property type="match status" value="1"/>
</dbReference>
<dbReference type="AlphaFoldDB" id="A0A0Q3FEW6"/>
<proteinExistence type="predicted"/>
<dbReference type="OrthoDB" id="775087at2759"/>
<reference evidence="3" key="3">
    <citation type="submission" date="2018-08" db="UniProtKB">
        <authorList>
            <consortium name="EnsemblPlants"/>
        </authorList>
    </citation>
    <scope>IDENTIFICATION</scope>
    <source>
        <strain evidence="3">cv. Bd21</strain>
    </source>
</reference>
<reference evidence="2 3" key="1">
    <citation type="journal article" date="2010" name="Nature">
        <title>Genome sequencing and analysis of the model grass Brachypodium distachyon.</title>
        <authorList>
            <consortium name="International Brachypodium Initiative"/>
        </authorList>
    </citation>
    <scope>NUCLEOTIDE SEQUENCE [LARGE SCALE GENOMIC DNA]</scope>
    <source>
        <strain evidence="2 3">Bd21</strain>
    </source>
</reference>
<accession>A0A0Q3FEW6</accession>
<protein>
    <submittedName>
        <fullName evidence="2 3">Uncharacterized protein</fullName>
    </submittedName>
</protein>
<dbReference type="Proteomes" id="UP000008810">
    <property type="component" value="Chromosome 3"/>
</dbReference>
<evidence type="ECO:0000313" key="4">
    <source>
        <dbReference type="Proteomes" id="UP000008810"/>
    </source>
</evidence>
<dbReference type="Gramene" id="KQJ97678">
    <property type="protein sequence ID" value="KQJ97678"/>
    <property type="gene ID" value="BRADI_3g32567v3"/>
</dbReference>
<organism evidence="2">
    <name type="scientific">Brachypodium distachyon</name>
    <name type="common">Purple false brome</name>
    <name type="synonym">Trachynia distachya</name>
    <dbReference type="NCBI Taxonomy" id="15368"/>
    <lineage>
        <taxon>Eukaryota</taxon>
        <taxon>Viridiplantae</taxon>
        <taxon>Streptophyta</taxon>
        <taxon>Embryophyta</taxon>
        <taxon>Tracheophyta</taxon>
        <taxon>Spermatophyta</taxon>
        <taxon>Magnoliopsida</taxon>
        <taxon>Liliopsida</taxon>
        <taxon>Poales</taxon>
        <taxon>Poaceae</taxon>
        <taxon>BOP clade</taxon>
        <taxon>Pooideae</taxon>
        <taxon>Stipodae</taxon>
        <taxon>Brachypodieae</taxon>
        <taxon>Brachypodium</taxon>
    </lineage>
</organism>
<feature type="compositionally biased region" description="Acidic residues" evidence="1">
    <location>
        <begin position="279"/>
        <end position="288"/>
    </location>
</feature>
<name>A0A0Q3FEW6_BRADI</name>
<sequence>MAAAVGLEDAFGASVFGGAMPEGHPTPHPVLFRAHARSAAALRVVATDCHSLAWDCSLSVADLEDLRDDVGIGGSWSDFLDYLKSSLSSGAVKLLFAADQLQNSPGADGAKIVATKAKGLPRITIALSRVTGAAVSDVVAEFSLALYASYRTMQEHASRDQQRISQLMGSLSSERGTREELLLMDFVAGCLLPQENNEIMQKQLEALSFLDRRKATKPKLVADQIPTVCGVTVVSDQVIAPVQQQTPVASPSKPPPVKATKRVAPISRRARTRGALLQDNEDDEVDRN</sequence>
<evidence type="ECO:0000256" key="1">
    <source>
        <dbReference type="SAM" id="MobiDB-lite"/>
    </source>
</evidence>
<dbReference type="EnsemblPlants" id="KQJ97678">
    <property type="protein sequence ID" value="KQJ97678"/>
    <property type="gene ID" value="BRADI_3g32567v3"/>
</dbReference>
<gene>
    <name evidence="3" type="primary">LOC100833501</name>
    <name evidence="2" type="ORF">BRADI_3g32567v3</name>
</gene>
<feature type="region of interest" description="Disordered" evidence="1">
    <location>
        <begin position="245"/>
        <end position="288"/>
    </location>
</feature>